<evidence type="ECO:0000256" key="1">
    <source>
        <dbReference type="ARBA" id="ARBA00022857"/>
    </source>
</evidence>
<dbReference type="AlphaFoldDB" id="A0AAD7QQQ0"/>
<keyword evidence="1" id="KW-0521">NADP</keyword>
<dbReference type="Gene3D" id="3.40.50.720">
    <property type="entry name" value="NAD(P)-binding Rossmann-like Domain"/>
    <property type="match status" value="1"/>
</dbReference>
<reference evidence="4" key="1">
    <citation type="submission" date="2023-03" db="EMBL/GenBank/DDBJ databases">
        <title>Near-Complete genome sequence of Lipomyces tetrasporous NRRL Y-64009, an oleaginous yeast capable of growing on lignocellulosic hydrolysates.</title>
        <authorList>
            <consortium name="Lawrence Berkeley National Laboratory"/>
            <person name="Jagtap S.S."/>
            <person name="Liu J.-J."/>
            <person name="Walukiewicz H.E."/>
            <person name="Pangilinan J."/>
            <person name="Lipzen A."/>
            <person name="Ahrendt S."/>
            <person name="Koriabine M."/>
            <person name="Cobaugh K."/>
            <person name="Salamov A."/>
            <person name="Yoshinaga Y."/>
            <person name="Ng V."/>
            <person name="Daum C."/>
            <person name="Grigoriev I.V."/>
            <person name="Slininger P.J."/>
            <person name="Dien B.S."/>
            <person name="Jin Y.-S."/>
            <person name="Rao C.V."/>
        </authorList>
    </citation>
    <scope>NUCLEOTIDE SEQUENCE</scope>
    <source>
        <strain evidence="4">NRRL Y-64009</strain>
    </source>
</reference>
<dbReference type="InterPro" id="IPR020904">
    <property type="entry name" value="Sc_DH/Rdtase_CS"/>
</dbReference>
<dbReference type="InterPro" id="IPR002347">
    <property type="entry name" value="SDR_fam"/>
</dbReference>
<protein>
    <submittedName>
        <fullName evidence="4">3-hydroxyacyl-CoA dehydrogenase-like protein</fullName>
    </submittedName>
</protein>
<accession>A0AAD7QQQ0</accession>
<organism evidence="4 5">
    <name type="scientific">Lipomyces tetrasporus</name>
    <dbReference type="NCBI Taxonomy" id="54092"/>
    <lineage>
        <taxon>Eukaryota</taxon>
        <taxon>Fungi</taxon>
        <taxon>Dikarya</taxon>
        <taxon>Ascomycota</taxon>
        <taxon>Saccharomycotina</taxon>
        <taxon>Lipomycetes</taxon>
        <taxon>Lipomycetales</taxon>
        <taxon>Lipomycetaceae</taxon>
        <taxon>Lipomyces</taxon>
    </lineage>
</organism>
<gene>
    <name evidence="4" type="ORF">POJ06DRAFT_199477</name>
</gene>
<dbReference type="PANTHER" id="PTHR43658:SF8">
    <property type="entry name" value="17-BETA-HYDROXYSTEROID DEHYDROGENASE 14-RELATED"/>
    <property type="match status" value="1"/>
</dbReference>
<evidence type="ECO:0000313" key="4">
    <source>
        <dbReference type="EMBL" id="KAJ8099246.1"/>
    </source>
</evidence>
<dbReference type="RefSeq" id="XP_056042696.1">
    <property type="nucleotide sequence ID" value="XM_056185155.1"/>
</dbReference>
<dbReference type="EMBL" id="JARPMG010000007">
    <property type="protein sequence ID" value="KAJ8099246.1"/>
    <property type="molecule type" value="Genomic_DNA"/>
</dbReference>
<evidence type="ECO:0000313" key="5">
    <source>
        <dbReference type="Proteomes" id="UP001217417"/>
    </source>
</evidence>
<evidence type="ECO:0000259" key="3">
    <source>
        <dbReference type="SMART" id="SM00822"/>
    </source>
</evidence>
<dbReference type="InterPro" id="IPR036291">
    <property type="entry name" value="NAD(P)-bd_dom_sf"/>
</dbReference>
<dbReference type="Pfam" id="PF00106">
    <property type="entry name" value="adh_short"/>
    <property type="match status" value="1"/>
</dbReference>
<dbReference type="PRINTS" id="PR00081">
    <property type="entry name" value="GDHRDH"/>
</dbReference>
<feature type="domain" description="Ketoreductase" evidence="3">
    <location>
        <begin position="6"/>
        <end position="203"/>
    </location>
</feature>
<evidence type="ECO:0000256" key="2">
    <source>
        <dbReference type="ARBA" id="ARBA00023002"/>
    </source>
</evidence>
<keyword evidence="5" id="KW-1185">Reference proteome</keyword>
<dbReference type="PANTHER" id="PTHR43658">
    <property type="entry name" value="SHORT-CHAIN DEHYDROGENASE/REDUCTASE"/>
    <property type="match status" value="1"/>
</dbReference>
<dbReference type="SUPFAM" id="SSF51735">
    <property type="entry name" value="NAD(P)-binding Rossmann-fold domains"/>
    <property type="match status" value="1"/>
</dbReference>
<sequence>MKIKGRTFILTGGASGLGLGTAQELASQGGYVAILDRDEEAGKRVMSGTFSYSKSVRFFTADVSDAENLEKAVDAAVTWTKETGKPLGGAVSAAGVAWTAKTLDRSGNPSSISAFKTVMDVNVIGTYSLCSLVASRLAAQPLDKLNEDGERGVIILVSSVSALEGRTGQVAYGGSKGAVASMTLPMARDLAPWGIRVVALAPAVFDTAMTAAISKKTKNKLAAMLEFPRRFGQASEFAKMVSSVIQNVIVNGAIIRLDGASRMGKL</sequence>
<proteinExistence type="predicted"/>
<dbReference type="GeneID" id="80880321"/>
<dbReference type="InterPro" id="IPR057326">
    <property type="entry name" value="KR_dom"/>
</dbReference>
<keyword evidence="2" id="KW-0560">Oxidoreductase</keyword>
<name>A0AAD7QQQ0_9ASCO</name>
<dbReference type="PROSITE" id="PS00061">
    <property type="entry name" value="ADH_SHORT"/>
    <property type="match status" value="1"/>
</dbReference>
<dbReference type="GO" id="GO:0016491">
    <property type="term" value="F:oxidoreductase activity"/>
    <property type="evidence" value="ECO:0007669"/>
    <property type="project" value="UniProtKB-KW"/>
</dbReference>
<dbReference type="Proteomes" id="UP001217417">
    <property type="component" value="Unassembled WGS sequence"/>
</dbReference>
<comment type="caution">
    <text evidence="4">The sequence shown here is derived from an EMBL/GenBank/DDBJ whole genome shotgun (WGS) entry which is preliminary data.</text>
</comment>
<dbReference type="SMART" id="SM00822">
    <property type="entry name" value="PKS_KR"/>
    <property type="match status" value="1"/>
</dbReference>